<gene>
    <name evidence="4" type="ORF">SPRG_02789</name>
</gene>
<dbReference type="PANTHER" id="PTHR24171">
    <property type="entry name" value="ANKYRIN REPEAT DOMAIN-CONTAINING PROTEIN 39-RELATED"/>
    <property type="match status" value="1"/>
</dbReference>
<dbReference type="GeneID" id="24125328"/>
<dbReference type="Pfam" id="PF12796">
    <property type="entry name" value="Ank_2"/>
    <property type="match status" value="1"/>
</dbReference>
<name>A0A067CSU0_SAPPC</name>
<dbReference type="InterPro" id="IPR002110">
    <property type="entry name" value="Ankyrin_rpt"/>
</dbReference>
<accession>A0A067CSU0</accession>
<keyword evidence="5" id="KW-1185">Reference proteome</keyword>
<feature type="repeat" description="ANK" evidence="3">
    <location>
        <begin position="104"/>
        <end position="136"/>
    </location>
</feature>
<dbReference type="RefSeq" id="XP_012196766.1">
    <property type="nucleotide sequence ID" value="XM_012341376.1"/>
</dbReference>
<dbReference type="SMART" id="SM00248">
    <property type="entry name" value="ANK"/>
    <property type="match status" value="4"/>
</dbReference>
<organism evidence="4 5">
    <name type="scientific">Saprolegnia parasitica (strain CBS 223.65)</name>
    <dbReference type="NCBI Taxonomy" id="695850"/>
    <lineage>
        <taxon>Eukaryota</taxon>
        <taxon>Sar</taxon>
        <taxon>Stramenopiles</taxon>
        <taxon>Oomycota</taxon>
        <taxon>Saprolegniomycetes</taxon>
        <taxon>Saprolegniales</taxon>
        <taxon>Saprolegniaceae</taxon>
        <taxon>Saprolegnia</taxon>
    </lineage>
</organism>
<sequence>MEDAARPGTKLAVRAWLHAVDIGASDMFPAALHIDAPLDAAGNTALHVAVAAGHLAGVRRLISLGCDLDACNMRQRTPLLVATAHGRAECAMALLEAGVLPEAPRHSPLFEACRHGLLDVARGLIAAGANVNFMNSGGYVPLMALLTRPPEFDIEPLLALLVASGADIHRCTSPGAICDFAHQPNRYRLFLRYGARVSDMDLRLLVNNTALLHVYLEAGGDANAQTQPSSPTLLGLLAQANDHAGLCMALPLGDVGFLGERASPNGGAPLDVAIRSGADLLTFQLLLDRPCSQEVPTYFCLSNVRHMTLLLNGGYDPNWRTPEGYTLVFLAARDGWGSNVEVVGLLAPLTAGLLTERHVDVLRWTWRSRWAIFPLCERFSKRALHPL</sequence>
<dbReference type="EMBL" id="KK583195">
    <property type="protein sequence ID" value="KDO32310.1"/>
    <property type="molecule type" value="Genomic_DNA"/>
</dbReference>
<keyword evidence="2 3" id="KW-0040">ANK repeat</keyword>
<dbReference type="Gene3D" id="1.25.40.20">
    <property type="entry name" value="Ankyrin repeat-containing domain"/>
    <property type="match status" value="2"/>
</dbReference>
<dbReference type="InterPro" id="IPR036770">
    <property type="entry name" value="Ankyrin_rpt-contain_sf"/>
</dbReference>
<protein>
    <submittedName>
        <fullName evidence="4">Uncharacterized protein</fullName>
    </submittedName>
</protein>
<keyword evidence="1" id="KW-0677">Repeat</keyword>
<feature type="repeat" description="ANK" evidence="3">
    <location>
        <begin position="41"/>
        <end position="73"/>
    </location>
</feature>
<dbReference type="AlphaFoldDB" id="A0A067CSU0"/>
<evidence type="ECO:0000256" key="1">
    <source>
        <dbReference type="ARBA" id="ARBA00022737"/>
    </source>
</evidence>
<evidence type="ECO:0000313" key="5">
    <source>
        <dbReference type="Proteomes" id="UP000030745"/>
    </source>
</evidence>
<proteinExistence type="predicted"/>
<evidence type="ECO:0000256" key="3">
    <source>
        <dbReference type="PROSITE-ProRule" id="PRU00023"/>
    </source>
</evidence>
<dbReference type="VEuPathDB" id="FungiDB:SPRG_02789"/>
<dbReference type="PROSITE" id="PS50088">
    <property type="entry name" value="ANK_REPEAT"/>
    <property type="match status" value="2"/>
</dbReference>
<dbReference type="PROSITE" id="PS50297">
    <property type="entry name" value="ANK_REP_REGION"/>
    <property type="match status" value="1"/>
</dbReference>
<reference evidence="4 5" key="1">
    <citation type="journal article" date="2013" name="PLoS Genet.">
        <title>Distinctive expansion of potential virulence genes in the genome of the oomycete fish pathogen Saprolegnia parasitica.</title>
        <authorList>
            <person name="Jiang R.H."/>
            <person name="de Bruijn I."/>
            <person name="Haas B.J."/>
            <person name="Belmonte R."/>
            <person name="Lobach L."/>
            <person name="Christie J."/>
            <person name="van den Ackerveken G."/>
            <person name="Bottin A."/>
            <person name="Bulone V."/>
            <person name="Diaz-Moreno S.M."/>
            <person name="Dumas B."/>
            <person name="Fan L."/>
            <person name="Gaulin E."/>
            <person name="Govers F."/>
            <person name="Grenville-Briggs L.J."/>
            <person name="Horner N.R."/>
            <person name="Levin J.Z."/>
            <person name="Mammella M."/>
            <person name="Meijer H.J."/>
            <person name="Morris P."/>
            <person name="Nusbaum C."/>
            <person name="Oome S."/>
            <person name="Phillips A.J."/>
            <person name="van Rooyen D."/>
            <person name="Rzeszutek E."/>
            <person name="Saraiva M."/>
            <person name="Secombes C.J."/>
            <person name="Seidl M.F."/>
            <person name="Snel B."/>
            <person name="Stassen J.H."/>
            <person name="Sykes S."/>
            <person name="Tripathy S."/>
            <person name="van den Berg H."/>
            <person name="Vega-Arreguin J.C."/>
            <person name="Wawra S."/>
            <person name="Young S.K."/>
            <person name="Zeng Q."/>
            <person name="Dieguez-Uribeondo J."/>
            <person name="Russ C."/>
            <person name="Tyler B.M."/>
            <person name="van West P."/>
        </authorList>
    </citation>
    <scope>NUCLEOTIDE SEQUENCE [LARGE SCALE GENOMIC DNA]</scope>
    <source>
        <strain evidence="4 5">CBS 223.65</strain>
    </source>
</reference>
<dbReference type="Proteomes" id="UP000030745">
    <property type="component" value="Unassembled WGS sequence"/>
</dbReference>
<evidence type="ECO:0000313" key="4">
    <source>
        <dbReference type="EMBL" id="KDO32310.1"/>
    </source>
</evidence>
<dbReference type="OrthoDB" id="71307at2759"/>
<dbReference type="KEGG" id="spar:SPRG_02789"/>
<dbReference type="STRING" id="695850.A0A067CSU0"/>
<evidence type="ECO:0000256" key="2">
    <source>
        <dbReference type="ARBA" id="ARBA00023043"/>
    </source>
</evidence>
<dbReference type="SUPFAM" id="SSF48403">
    <property type="entry name" value="Ankyrin repeat"/>
    <property type="match status" value="1"/>
</dbReference>